<dbReference type="InterPro" id="IPR050330">
    <property type="entry name" value="Bact_OuterMem_StrucFunc"/>
</dbReference>
<comment type="similarity">
    <text evidence="2">Belongs to the MotB family.</text>
</comment>
<dbReference type="InterPro" id="IPR006665">
    <property type="entry name" value="OmpA-like"/>
</dbReference>
<dbReference type="InterPro" id="IPR025713">
    <property type="entry name" value="MotB-like_N_dom"/>
</dbReference>
<dbReference type="Pfam" id="PF00691">
    <property type="entry name" value="OmpA"/>
    <property type="match status" value="1"/>
</dbReference>
<keyword evidence="3" id="KW-1003">Cell membrane</keyword>
<dbReference type="PROSITE" id="PS51123">
    <property type="entry name" value="OMPA_2"/>
    <property type="match status" value="1"/>
</dbReference>
<evidence type="ECO:0000256" key="6">
    <source>
        <dbReference type="ARBA" id="ARBA00023136"/>
    </source>
</evidence>
<keyword evidence="6 7" id="KW-0472">Membrane</keyword>
<keyword evidence="4 9" id="KW-0812">Transmembrane</keyword>
<keyword evidence="5 9" id="KW-1133">Transmembrane helix</keyword>
<dbReference type="SUPFAM" id="SSF103088">
    <property type="entry name" value="OmpA-like"/>
    <property type="match status" value="1"/>
</dbReference>
<evidence type="ECO:0000259" key="10">
    <source>
        <dbReference type="PROSITE" id="PS51123"/>
    </source>
</evidence>
<comment type="subcellular location">
    <subcellularLocation>
        <location evidence="1">Cell membrane</location>
        <topology evidence="1">Single-pass membrane protein</topology>
    </subcellularLocation>
</comment>
<evidence type="ECO:0000313" key="11">
    <source>
        <dbReference type="EMBL" id="GGK44706.1"/>
    </source>
</evidence>
<dbReference type="Gene3D" id="3.30.1330.60">
    <property type="entry name" value="OmpA-like domain"/>
    <property type="match status" value="1"/>
</dbReference>
<evidence type="ECO:0000313" key="12">
    <source>
        <dbReference type="Proteomes" id="UP000600449"/>
    </source>
</evidence>
<organism evidence="11 12">
    <name type="scientific">Salinarimonas ramus</name>
    <dbReference type="NCBI Taxonomy" id="690164"/>
    <lineage>
        <taxon>Bacteria</taxon>
        <taxon>Pseudomonadati</taxon>
        <taxon>Pseudomonadota</taxon>
        <taxon>Alphaproteobacteria</taxon>
        <taxon>Hyphomicrobiales</taxon>
        <taxon>Salinarimonadaceae</taxon>
        <taxon>Salinarimonas</taxon>
    </lineage>
</organism>
<dbReference type="RefSeq" id="WP_188914536.1">
    <property type="nucleotide sequence ID" value="NZ_BMMF01000011.1"/>
</dbReference>
<evidence type="ECO:0000256" key="9">
    <source>
        <dbReference type="SAM" id="Phobius"/>
    </source>
</evidence>
<dbReference type="Pfam" id="PF13677">
    <property type="entry name" value="MotB_plug"/>
    <property type="match status" value="1"/>
</dbReference>
<keyword evidence="12" id="KW-1185">Reference proteome</keyword>
<proteinExistence type="inferred from homology"/>
<evidence type="ECO:0000256" key="4">
    <source>
        <dbReference type="ARBA" id="ARBA00022692"/>
    </source>
</evidence>
<feature type="transmembrane region" description="Helical" evidence="9">
    <location>
        <begin position="27"/>
        <end position="46"/>
    </location>
</feature>
<accession>A0A917V6U3</accession>
<name>A0A917V6U3_9HYPH</name>
<dbReference type="AlphaFoldDB" id="A0A917V6U3"/>
<evidence type="ECO:0000256" key="3">
    <source>
        <dbReference type="ARBA" id="ARBA00022475"/>
    </source>
</evidence>
<dbReference type="InterPro" id="IPR036737">
    <property type="entry name" value="OmpA-like_sf"/>
</dbReference>
<gene>
    <name evidence="11" type="ORF">GCM10011322_34830</name>
</gene>
<evidence type="ECO:0000256" key="7">
    <source>
        <dbReference type="PROSITE-ProRule" id="PRU00473"/>
    </source>
</evidence>
<reference evidence="11 12" key="1">
    <citation type="journal article" date="2014" name="Int. J. Syst. Evol. Microbiol.">
        <title>Complete genome sequence of Corynebacterium casei LMG S-19264T (=DSM 44701T), isolated from a smear-ripened cheese.</title>
        <authorList>
            <consortium name="US DOE Joint Genome Institute (JGI-PGF)"/>
            <person name="Walter F."/>
            <person name="Albersmeier A."/>
            <person name="Kalinowski J."/>
            <person name="Ruckert C."/>
        </authorList>
    </citation>
    <scope>NUCLEOTIDE SEQUENCE [LARGE SCALE GENOMIC DNA]</scope>
    <source>
        <strain evidence="11 12">CGMCC 1.9161</strain>
    </source>
</reference>
<dbReference type="Proteomes" id="UP000600449">
    <property type="component" value="Unassembled WGS sequence"/>
</dbReference>
<sequence>MAKPNQPIIVKKVKKAAHAHHGGAWKIAYADFVTAMMAFFLLMWLINMTTQEQKVGLADYFAPEAISPSTSGAGGVLGGTAMDDAGSKSSGAEAEPIRRALSSPGDAAMGTTGQEDGSQDHAGEARLDRRAADVQAQHSAAASIRQALQDMPEIAELSRNLVIEPTPEGLDISLVDEDGRAMFPEDSIYPYERTRLVLEAIAPTIRQMPNRIAVRGHTSAARPGEPVAVDPWSLTAGRALAVREVLASAGLSEDRFVSVIGRADTEPAFPDNPYIAPNRRVTITLLDEEPPLPPSFSP</sequence>
<dbReference type="PANTHER" id="PTHR30329">
    <property type="entry name" value="STATOR ELEMENT OF FLAGELLAR MOTOR COMPLEX"/>
    <property type="match status" value="1"/>
</dbReference>
<feature type="domain" description="OmpA-like" evidence="10">
    <location>
        <begin position="170"/>
        <end position="289"/>
    </location>
</feature>
<comment type="caution">
    <text evidence="11">The sequence shown here is derived from an EMBL/GenBank/DDBJ whole genome shotgun (WGS) entry which is preliminary data.</text>
</comment>
<evidence type="ECO:0000256" key="1">
    <source>
        <dbReference type="ARBA" id="ARBA00004162"/>
    </source>
</evidence>
<dbReference type="EMBL" id="BMMF01000011">
    <property type="protein sequence ID" value="GGK44706.1"/>
    <property type="molecule type" value="Genomic_DNA"/>
</dbReference>
<evidence type="ECO:0000256" key="2">
    <source>
        <dbReference type="ARBA" id="ARBA00008914"/>
    </source>
</evidence>
<feature type="region of interest" description="Disordered" evidence="8">
    <location>
        <begin position="72"/>
        <end position="122"/>
    </location>
</feature>
<protein>
    <submittedName>
        <fullName evidence="11">Chemotaxis protein MotB</fullName>
    </submittedName>
</protein>
<evidence type="ECO:0000256" key="5">
    <source>
        <dbReference type="ARBA" id="ARBA00022989"/>
    </source>
</evidence>
<dbReference type="GO" id="GO:0005886">
    <property type="term" value="C:plasma membrane"/>
    <property type="evidence" value="ECO:0007669"/>
    <property type="project" value="UniProtKB-SubCell"/>
</dbReference>
<evidence type="ECO:0000256" key="8">
    <source>
        <dbReference type="SAM" id="MobiDB-lite"/>
    </source>
</evidence>
<dbReference type="PANTHER" id="PTHR30329:SF21">
    <property type="entry name" value="LIPOPROTEIN YIAD-RELATED"/>
    <property type="match status" value="1"/>
</dbReference>